<accession>A0A7J5TY46</accession>
<dbReference type="PANTHER" id="PTHR12526">
    <property type="entry name" value="GLYCOSYLTRANSFERASE"/>
    <property type="match status" value="1"/>
</dbReference>
<comment type="caution">
    <text evidence="4">The sequence shown here is derived from an EMBL/GenBank/DDBJ whole genome shotgun (WGS) entry which is preliminary data.</text>
</comment>
<evidence type="ECO:0000256" key="1">
    <source>
        <dbReference type="ARBA" id="ARBA00022676"/>
    </source>
</evidence>
<evidence type="ECO:0000313" key="5">
    <source>
        <dbReference type="Proteomes" id="UP000488299"/>
    </source>
</evidence>
<protein>
    <submittedName>
        <fullName evidence="4">Glycosyltransferase</fullName>
    </submittedName>
</protein>
<dbReference type="Proteomes" id="UP000488299">
    <property type="component" value="Unassembled WGS sequence"/>
</dbReference>
<evidence type="ECO:0000259" key="3">
    <source>
        <dbReference type="Pfam" id="PF00534"/>
    </source>
</evidence>
<keyword evidence="5" id="KW-1185">Reference proteome</keyword>
<dbReference type="SUPFAM" id="SSF53756">
    <property type="entry name" value="UDP-Glycosyltransferase/glycogen phosphorylase"/>
    <property type="match status" value="1"/>
</dbReference>
<organism evidence="4 5">
    <name type="scientific">Rudanella paleaurantiibacter</name>
    <dbReference type="NCBI Taxonomy" id="2614655"/>
    <lineage>
        <taxon>Bacteria</taxon>
        <taxon>Pseudomonadati</taxon>
        <taxon>Bacteroidota</taxon>
        <taxon>Cytophagia</taxon>
        <taxon>Cytophagales</taxon>
        <taxon>Cytophagaceae</taxon>
        <taxon>Rudanella</taxon>
    </lineage>
</organism>
<dbReference type="InterPro" id="IPR001296">
    <property type="entry name" value="Glyco_trans_1"/>
</dbReference>
<dbReference type="PANTHER" id="PTHR12526:SF629">
    <property type="entry name" value="TEICHURONIC ACID BIOSYNTHESIS GLYCOSYLTRANSFERASE TUAH-RELATED"/>
    <property type="match status" value="1"/>
</dbReference>
<evidence type="ECO:0000313" key="4">
    <source>
        <dbReference type="EMBL" id="KAB7729353.1"/>
    </source>
</evidence>
<reference evidence="4 5" key="1">
    <citation type="submission" date="2019-10" db="EMBL/GenBank/DDBJ databases">
        <title>Rudanella paleaurantiibacter sp. nov., isolated from sludge.</title>
        <authorList>
            <person name="Xu S.Q."/>
        </authorList>
    </citation>
    <scope>NUCLEOTIDE SEQUENCE [LARGE SCALE GENOMIC DNA]</scope>
    <source>
        <strain evidence="4 5">HX-22-17</strain>
    </source>
</reference>
<dbReference type="GO" id="GO:0016757">
    <property type="term" value="F:glycosyltransferase activity"/>
    <property type="evidence" value="ECO:0007669"/>
    <property type="project" value="UniProtKB-KW"/>
</dbReference>
<proteinExistence type="predicted"/>
<sequence>MASRNKEPSPIRVLCVSPAHPPNDPRILKTIRTLSTNYEVHSLLPWRTCTSAGVLPTHPKLLVRVLLAYPVICWYLLRLRPQILHIFMPELLPVALLFRGFGGRVVYEVQENLRLKFGRKSRNNHPIFQAMFEWFDRWAREHCSFVLTEDSYLTEYPSLRHLYAIVHNFPERLLDAQTGQPIPNLPADKLPLSTQTVHLGYLGLITLDRGLDTMLAVVARLKASELAVNLHLFGRMAVDDASLRTLPYYNDVAADLIFYGHVSHSVSFPILKQCTAGLALLKPVGDYPGSYPSKLFEYMSLGVPVITSDFPLYQDVVERHECGFCVDPTDVGAIYGCIRRLATNPDEANQLKINGQRAAYYHYSWSTEAKKLLELYKL</sequence>
<gene>
    <name evidence="4" type="ORF">F5984_17160</name>
</gene>
<dbReference type="Gene3D" id="3.40.50.2000">
    <property type="entry name" value="Glycogen Phosphorylase B"/>
    <property type="match status" value="1"/>
</dbReference>
<keyword evidence="2 4" id="KW-0808">Transferase</keyword>
<feature type="domain" description="Glycosyl transferase family 1" evidence="3">
    <location>
        <begin position="199"/>
        <end position="356"/>
    </location>
</feature>
<dbReference type="EMBL" id="WELI01000006">
    <property type="protein sequence ID" value="KAB7729353.1"/>
    <property type="molecule type" value="Genomic_DNA"/>
</dbReference>
<dbReference type="Pfam" id="PF00534">
    <property type="entry name" value="Glycos_transf_1"/>
    <property type="match status" value="1"/>
</dbReference>
<keyword evidence="1" id="KW-0328">Glycosyltransferase</keyword>
<dbReference type="RefSeq" id="WP_152125432.1">
    <property type="nucleotide sequence ID" value="NZ_WELI01000006.1"/>
</dbReference>
<dbReference type="AlphaFoldDB" id="A0A7J5TY46"/>
<name>A0A7J5TY46_9BACT</name>
<evidence type="ECO:0000256" key="2">
    <source>
        <dbReference type="ARBA" id="ARBA00022679"/>
    </source>
</evidence>